<evidence type="ECO:0000313" key="2">
    <source>
        <dbReference type="EMBL" id="KAF0693739.1"/>
    </source>
</evidence>
<evidence type="ECO:0000256" key="1">
    <source>
        <dbReference type="SAM" id="MobiDB-lite"/>
    </source>
</evidence>
<feature type="region of interest" description="Disordered" evidence="1">
    <location>
        <begin position="216"/>
        <end position="307"/>
    </location>
</feature>
<name>A0A485L468_9STRA</name>
<proteinExistence type="predicted"/>
<protein>
    <submittedName>
        <fullName evidence="3">Aste57867_15313 protein</fullName>
    </submittedName>
</protein>
<accession>A0A485L468</accession>
<reference evidence="3 4" key="1">
    <citation type="submission" date="2019-03" db="EMBL/GenBank/DDBJ databases">
        <authorList>
            <person name="Gaulin E."/>
            <person name="Dumas B."/>
        </authorList>
    </citation>
    <scope>NUCLEOTIDE SEQUENCE [LARGE SCALE GENOMIC DNA]</scope>
    <source>
        <strain evidence="3">CBS 568.67</strain>
    </source>
</reference>
<evidence type="ECO:0000313" key="3">
    <source>
        <dbReference type="EMBL" id="VFT92122.1"/>
    </source>
</evidence>
<dbReference type="OrthoDB" id="64198at2759"/>
<keyword evidence="4" id="KW-1185">Reference proteome</keyword>
<evidence type="ECO:0000313" key="4">
    <source>
        <dbReference type="Proteomes" id="UP000332933"/>
    </source>
</evidence>
<dbReference type="AlphaFoldDB" id="A0A485L468"/>
<organism evidence="3 4">
    <name type="scientific">Aphanomyces stellatus</name>
    <dbReference type="NCBI Taxonomy" id="120398"/>
    <lineage>
        <taxon>Eukaryota</taxon>
        <taxon>Sar</taxon>
        <taxon>Stramenopiles</taxon>
        <taxon>Oomycota</taxon>
        <taxon>Saprolegniomycetes</taxon>
        <taxon>Saprolegniales</taxon>
        <taxon>Verrucalvaceae</taxon>
        <taxon>Aphanomyces</taxon>
    </lineage>
</organism>
<dbReference type="EMBL" id="CAADRA010005669">
    <property type="protein sequence ID" value="VFT92122.1"/>
    <property type="molecule type" value="Genomic_DNA"/>
</dbReference>
<gene>
    <name evidence="3" type="primary">Aste57867_15313</name>
    <name evidence="2" type="ORF">As57867_015257</name>
    <name evidence="3" type="ORF">ASTE57867_15313</name>
</gene>
<dbReference type="EMBL" id="VJMH01005648">
    <property type="protein sequence ID" value="KAF0693739.1"/>
    <property type="molecule type" value="Genomic_DNA"/>
</dbReference>
<feature type="compositionally biased region" description="Basic and acidic residues" evidence="1">
    <location>
        <begin position="218"/>
        <end position="238"/>
    </location>
</feature>
<reference evidence="2" key="2">
    <citation type="submission" date="2019-06" db="EMBL/GenBank/DDBJ databases">
        <title>Genomics analysis of Aphanomyces spp. identifies a new class of oomycete effector associated with host adaptation.</title>
        <authorList>
            <person name="Gaulin E."/>
        </authorList>
    </citation>
    <scope>NUCLEOTIDE SEQUENCE</scope>
    <source>
        <strain evidence="2">CBS 578.67</strain>
    </source>
</reference>
<sequence>MRLRGFEVRVLLDEPNGPLVATEFKPTPCLSGTSSTTAYIEVAAGKEYWLQCIGDEVLSKKNARGLTFYIDGAIVAETVVTNRTSNVVDVKLATMSGWRQFRFCTPSSQGQAPYDAKRLEQVGSIVVQVRGGVKGGGKNAEQSIIKPEFIKAIDTSVARAALATCVGKSTTNERGPPVGRRLKGKILLLETFKFIYVSHDELASVLGTNEFTQRHQHFPQDRIKHETIKQDENADKPQAKRKKIKHEASEAKKSAPVVEGKTNGANDEDKPVTKRKKIKHEASGFKKATPVVEGKTKNANAGTTKTSRVRKEVSSQIQAMKKIQASAPSIVDLTGENVVQPVLPRKWSARHEACRQVQALKSALGPLYLPALDFLTQPEYAKSFVVIAAADQLEWLEWKLRDVPRQI</sequence>
<feature type="compositionally biased region" description="Low complexity" evidence="1">
    <location>
        <begin position="297"/>
        <end position="306"/>
    </location>
</feature>
<dbReference type="Proteomes" id="UP000332933">
    <property type="component" value="Unassembled WGS sequence"/>
</dbReference>